<dbReference type="PANTHER" id="PTHR42996">
    <property type="entry name" value="PHOSPHATE-BINDING PROTEIN PSTS"/>
    <property type="match status" value="1"/>
</dbReference>
<evidence type="ECO:0000259" key="7">
    <source>
        <dbReference type="Pfam" id="PF12849"/>
    </source>
</evidence>
<dbReference type="GO" id="GO:0043190">
    <property type="term" value="C:ATP-binding cassette (ABC) transporter complex"/>
    <property type="evidence" value="ECO:0007669"/>
    <property type="project" value="InterPro"/>
</dbReference>
<proteinExistence type="inferred from homology"/>
<dbReference type="GO" id="GO:0035435">
    <property type="term" value="P:phosphate ion transmembrane transport"/>
    <property type="evidence" value="ECO:0007669"/>
    <property type="project" value="InterPro"/>
</dbReference>
<dbReference type="RefSeq" id="WP_131283555.1">
    <property type="nucleotide sequence ID" value="NZ_RXLP01000015.1"/>
</dbReference>
<evidence type="ECO:0000256" key="2">
    <source>
        <dbReference type="ARBA" id="ARBA00022448"/>
    </source>
</evidence>
<keyword evidence="9" id="KW-1185">Reference proteome</keyword>
<comment type="caution">
    <text evidence="8">The sequence shown here is derived from an EMBL/GenBank/DDBJ whole genome shotgun (WGS) entry which is preliminary data.</text>
</comment>
<protein>
    <recommendedName>
        <fullName evidence="4">Phosphate-binding protein</fullName>
    </recommendedName>
</protein>
<dbReference type="Proteomes" id="UP000291289">
    <property type="component" value="Unassembled WGS sequence"/>
</dbReference>
<dbReference type="EMBL" id="RXLP01000015">
    <property type="protein sequence ID" value="TCD54496.1"/>
    <property type="molecule type" value="Genomic_DNA"/>
</dbReference>
<keyword evidence="6" id="KW-0472">Membrane</keyword>
<feature type="transmembrane region" description="Helical" evidence="6">
    <location>
        <begin position="21"/>
        <end position="37"/>
    </location>
</feature>
<evidence type="ECO:0000256" key="1">
    <source>
        <dbReference type="ARBA" id="ARBA00008725"/>
    </source>
</evidence>
<organism evidence="8 9">
    <name type="scientific">Alloscardovia theropitheci</name>
    <dbReference type="NCBI Taxonomy" id="2496842"/>
    <lineage>
        <taxon>Bacteria</taxon>
        <taxon>Bacillati</taxon>
        <taxon>Actinomycetota</taxon>
        <taxon>Actinomycetes</taxon>
        <taxon>Bifidobacteriales</taxon>
        <taxon>Bifidobacteriaceae</taxon>
        <taxon>Alloscardovia</taxon>
    </lineage>
</organism>
<keyword evidence="2 4" id="KW-0813">Transport</keyword>
<feature type="compositionally biased region" description="Low complexity" evidence="5">
    <location>
        <begin position="394"/>
        <end position="405"/>
    </location>
</feature>
<dbReference type="PANTHER" id="PTHR42996:SF1">
    <property type="entry name" value="PHOSPHATE-BINDING PROTEIN PSTS"/>
    <property type="match status" value="1"/>
</dbReference>
<dbReference type="CDD" id="cd13565">
    <property type="entry name" value="PBP2_PstS"/>
    <property type="match status" value="1"/>
</dbReference>
<dbReference type="GO" id="GO:0042301">
    <property type="term" value="F:phosphate ion binding"/>
    <property type="evidence" value="ECO:0007669"/>
    <property type="project" value="InterPro"/>
</dbReference>
<dbReference type="InterPro" id="IPR024370">
    <property type="entry name" value="PBP_domain"/>
</dbReference>
<dbReference type="AlphaFoldDB" id="A0A4R0R0E4"/>
<keyword evidence="6" id="KW-0812">Transmembrane</keyword>
<dbReference type="InterPro" id="IPR005673">
    <property type="entry name" value="ABC_phos-bd_PstS"/>
</dbReference>
<keyword evidence="3 4" id="KW-0592">Phosphate transport</keyword>
<accession>A0A4R0R0E4</accession>
<evidence type="ECO:0000256" key="5">
    <source>
        <dbReference type="SAM" id="MobiDB-lite"/>
    </source>
</evidence>
<comment type="similarity">
    <text evidence="1 4">Belongs to the PstS family.</text>
</comment>
<dbReference type="Pfam" id="PF12849">
    <property type="entry name" value="PBP_like_2"/>
    <property type="match status" value="1"/>
</dbReference>
<gene>
    <name evidence="8" type="ORF">EJ419_03205</name>
</gene>
<dbReference type="PIRSF" id="PIRSF002756">
    <property type="entry name" value="PstS"/>
    <property type="match status" value="1"/>
</dbReference>
<dbReference type="InterPro" id="IPR050962">
    <property type="entry name" value="Phosphate-bind_PstS"/>
</dbReference>
<evidence type="ECO:0000313" key="9">
    <source>
        <dbReference type="Proteomes" id="UP000291289"/>
    </source>
</evidence>
<keyword evidence="6" id="KW-1133">Transmembrane helix</keyword>
<evidence type="ECO:0000256" key="4">
    <source>
        <dbReference type="PIRNR" id="PIRNR002756"/>
    </source>
</evidence>
<dbReference type="OrthoDB" id="9801510at2"/>
<dbReference type="SUPFAM" id="SSF53850">
    <property type="entry name" value="Periplasmic binding protein-like II"/>
    <property type="match status" value="1"/>
</dbReference>
<feature type="region of interest" description="Disordered" evidence="5">
    <location>
        <begin position="392"/>
        <end position="423"/>
    </location>
</feature>
<evidence type="ECO:0000313" key="8">
    <source>
        <dbReference type="EMBL" id="TCD54496.1"/>
    </source>
</evidence>
<reference evidence="8 9" key="1">
    <citation type="submission" date="2018-12" db="EMBL/GenBank/DDBJ databases">
        <title>Alloscrdovia theropitheci sp. nov: a novel taxon from the feces of the bleeding-herat monkey (Theropithecus geleda).</title>
        <authorList>
            <person name="Modesto M."/>
        </authorList>
    </citation>
    <scope>NUCLEOTIDE SEQUENCE [LARGE SCALE GENOMIC DNA]</scope>
    <source>
        <strain evidence="8 9">GLDI4/2</strain>
    </source>
</reference>
<evidence type="ECO:0000256" key="3">
    <source>
        <dbReference type="ARBA" id="ARBA00022592"/>
    </source>
</evidence>
<evidence type="ECO:0000256" key="6">
    <source>
        <dbReference type="SAM" id="Phobius"/>
    </source>
</evidence>
<name>A0A4R0R0E4_9BIFI</name>
<feature type="domain" description="PBP" evidence="7">
    <location>
        <begin position="62"/>
        <end position="362"/>
    </location>
</feature>
<sequence length="423" mass="44861">MTQGTPQNESLVKVRSKSWRAFIASVVAGACIFSLAACGDNTPSSALAYDSTHNTWASEKLTPLTGEFAASGASSQKSAVDAWIVGYSSAQPHISISYDPSGSGAGVNAFLTGAVSWAGTDAPLSQAQLQASQAVCNGDNAFEIPTYVSPIALAYNLSEYGLNGNAIQLSATTIAKIFNGSITMWDDNDIRQENPEIASKLPHIEITPVWRLDKSGTTRTFQTYLHQAAGDEWSSEPSETWPNSIGQGAKGTPGVVMTIGQAQGTIGYADYAQTSGLGTVAVKVGDYYVDPTPDATAELIANSTWNKDAHKQGRYVLDVDYATQSEGVYPIALVSYDVACRVYPDKRDATFVKQWLSYVLSDAGQIIAQDNAGAAPLPKALRNQMLRTVKTITSASDSKSSSGSEAKGRSDKASQHSTNVQVR</sequence>
<dbReference type="Gene3D" id="3.40.190.10">
    <property type="entry name" value="Periplasmic binding protein-like II"/>
    <property type="match status" value="2"/>
</dbReference>